<dbReference type="AlphaFoldDB" id="A0A845QPU5"/>
<sequence>MQKKLHAECPTYLELELTNNEISMINGKELNKEGVEHVINYLGQEVDVKAEDVFEKVQMLNTVNGVVTLKLYDGMVTAV</sequence>
<dbReference type="Proteomes" id="UP000446866">
    <property type="component" value="Unassembled WGS sequence"/>
</dbReference>
<name>A0A845QPU5_9FIRM</name>
<proteinExistence type="predicted"/>
<accession>A0A845QPU5</accession>
<keyword evidence="2" id="KW-1185">Reference proteome</keyword>
<gene>
    <name evidence="1" type="ORF">D0435_10385</name>
</gene>
<dbReference type="RefSeq" id="WP_160202340.1">
    <property type="nucleotide sequence ID" value="NZ_QXWK01000018.1"/>
</dbReference>
<evidence type="ECO:0000313" key="2">
    <source>
        <dbReference type="Proteomes" id="UP000446866"/>
    </source>
</evidence>
<dbReference type="EMBL" id="QXWK01000018">
    <property type="protein sequence ID" value="NBH62058.1"/>
    <property type="molecule type" value="Genomic_DNA"/>
</dbReference>
<comment type="caution">
    <text evidence="1">The sequence shown here is derived from an EMBL/GenBank/DDBJ whole genome shotgun (WGS) entry which is preliminary data.</text>
</comment>
<reference evidence="1 2" key="1">
    <citation type="submission" date="2018-08" db="EMBL/GenBank/DDBJ databases">
        <title>Murine metabolic-syndrome-specific gut microbial biobank.</title>
        <authorList>
            <person name="Liu C."/>
        </authorList>
    </citation>
    <scope>NUCLEOTIDE SEQUENCE [LARGE SCALE GENOMIC DNA]</scope>
    <source>
        <strain evidence="1 2">28</strain>
    </source>
</reference>
<protein>
    <submittedName>
        <fullName evidence="1">Uncharacterized protein</fullName>
    </submittedName>
</protein>
<organism evidence="1 2">
    <name type="scientific">Anaerotruncus colihominis</name>
    <dbReference type="NCBI Taxonomy" id="169435"/>
    <lineage>
        <taxon>Bacteria</taxon>
        <taxon>Bacillati</taxon>
        <taxon>Bacillota</taxon>
        <taxon>Clostridia</taxon>
        <taxon>Eubacteriales</taxon>
        <taxon>Oscillospiraceae</taxon>
        <taxon>Anaerotruncus</taxon>
    </lineage>
</organism>
<evidence type="ECO:0000313" key="1">
    <source>
        <dbReference type="EMBL" id="NBH62058.1"/>
    </source>
</evidence>